<keyword evidence="6" id="KW-1185">Reference proteome</keyword>
<evidence type="ECO:0000259" key="2">
    <source>
        <dbReference type="Pfam" id="PF07539"/>
    </source>
</evidence>
<feature type="domain" description="U3 small nucleolar RNA-associated protein 20 C-terminal" evidence="4">
    <location>
        <begin position="2347"/>
        <end position="2576"/>
    </location>
</feature>
<dbReference type="InterPro" id="IPR057525">
    <property type="entry name" value="UTP20_C"/>
</dbReference>
<dbReference type="InterPro" id="IPR011989">
    <property type="entry name" value="ARM-like"/>
</dbReference>
<dbReference type="InterPro" id="IPR046523">
    <property type="entry name" value="UTP20_dom"/>
</dbReference>
<feature type="compositionally biased region" description="Basic and acidic residues" evidence="1">
    <location>
        <begin position="764"/>
        <end position="774"/>
    </location>
</feature>
<organism evidence="5 6">
    <name type="scientific">Exophiala bonariae</name>
    <dbReference type="NCBI Taxonomy" id="1690606"/>
    <lineage>
        <taxon>Eukaryota</taxon>
        <taxon>Fungi</taxon>
        <taxon>Dikarya</taxon>
        <taxon>Ascomycota</taxon>
        <taxon>Pezizomycotina</taxon>
        <taxon>Eurotiomycetes</taxon>
        <taxon>Chaetothyriomycetidae</taxon>
        <taxon>Chaetothyriales</taxon>
        <taxon>Herpotrichiellaceae</taxon>
        <taxon>Exophiala</taxon>
    </lineage>
</organism>
<accession>A0AAV9N698</accession>
<evidence type="ECO:0000259" key="3">
    <source>
        <dbReference type="Pfam" id="PF20416"/>
    </source>
</evidence>
<dbReference type="RefSeq" id="XP_064705155.1">
    <property type="nucleotide sequence ID" value="XM_064847434.1"/>
</dbReference>
<feature type="compositionally biased region" description="Pro residues" evidence="1">
    <location>
        <begin position="1"/>
        <end position="12"/>
    </location>
</feature>
<feature type="compositionally biased region" description="Basic and acidic residues" evidence="1">
    <location>
        <begin position="2552"/>
        <end position="2561"/>
    </location>
</feature>
<feature type="compositionally biased region" description="Basic and acidic residues" evidence="1">
    <location>
        <begin position="2575"/>
        <end position="2591"/>
    </location>
</feature>
<feature type="domain" description="U3 small nucleolar RNA-associated protein 20" evidence="3">
    <location>
        <begin position="1667"/>
        <end position="1884"/>
    </location>
</feature>
<feature type="compositionally biased region" description="Basic residues" evidence="1">
    <location>
        <begin position="2562"/>
        <end position="2574"/>
    </location>
</feature>
<evidence type="ECO:0000256" key="1">
    <source>
        <dbReference type="SAM" id="MobiDB-lite"/>
    </source>
</evidence>
<evidence type="ECO:0000313" key="5">
    <source>
        <dbReference type="EMBL" id="KAK5050569.1"/>
    </source>
</evidence>
<evidence type="ECO:0000259" key="4">
    <source>
        <dbReference type="Pfam" id="PF23099"/>
    </source>
</evidence>
<dbReference type="PANTHER" id="PTHR17695">
    <property type="entry name" value="SMALL SUBUNIT PROCESSOME COMPONENT 20 HOMOLOG"/>
    <property type="match status" value="1"/>
</dbReference>
<dbReference type="EMBL" id="JAVRRD010000017">
    <property type="protein sequence ID" value="KAK5050569.1"/>
    <property type="molecule type" value="Genomic_DNA"/>
</dbReference>
<comment type="caution">
    <text evidence="5">The sequence shown here is derived from an EMBL/GenBank/DDBJ whole genome shotgun (WGS) entry which is preliminary data.</text>
</comment>
<reference evidence="5 6" key="1">
    <citation type="submission" date="2023-08" db="EMBL/GenBank/DDBJ databases">
        <title>Black Yeasts Isolated from many extreme environments.</title>
        <authorList>
            <person name="Coleine C."/>
            <person name="Stajich J.E."/>
            <person name="Selbmann L."/>
        </authorList>
    </citation>
    <scope>NUCLEOTIDE SEQUENCE [LARGE SCALE GENOMIC DNA]</scope>
    <source>
        <strain evidence="5 6">CCFEE 5792</strain>
    </source>
</reference>
<dbReference type="GO" id="GO:0032040">
    <property type="term" value="C:small-subunit processome"/>
    <property type="evidence" value="ECO:0007669"/>
    <property type="project" value="TreeGrafter"/>
</dbReference>
<name>A0AAV9N698_9EURO</name>
<gene>
    <name evidence="5" type="ORF">LTR84_003851</name>
</gene>
<dbReference type="InterPro" id="IPR052575">
    <property type="entry name" value="SSU_processome_comp_20"/>
</dbReference>
<dbReference type="GeneID" id="89972034"/>
<protein>
    <submittedName>
        <fullName evidence="5">Uncharacterized protein</fullName>
    </submittedName>
</protein>
<sequence length="2591" mass="292389">MAPISPGPPPPSVRRTKKAQPTPTKKLHRYESFTKRISKLKIDPIHALSKRQNEEVADDLAHSFFRASLEEWAELNLSQTFTTFLNKVNPLCENLPQLLHHSDRIFDLLLYAIEQQDALALEPLLSLLAHLAHDLGQRFEPCFSRTVQVVSRVAAAHEKAEVVEWCFTCLAWMFKYLSRLLVEDVRPLLDIMIPYLSNKKDFIVRFSAEALAFLLKKAALLYPKRRSPLQLAITHVFEQLTINVVAQSQTAFQFGVMNLCVESSRGIECQVHSSAPHLVRCLLDRAGVFIDHEIIQSTVSGILISLIHQTDGDNFAPLLEIVLETCQHLIATKEHKNVRWALQLLLVVVGTRKGTRISSWSATIQVFLSVVDESSQTDWEDSKYRQIAIGVATQSLQYAPMDQLLPLSERFLGLLATKLSSRDFLSLCTVCAKLGDERFVDFMFPQFQQFIVDHWEDDLMSLYYTLEEFQENNITSNRSGARNCLSCPPKLETYILQQLAASSKEATISTVENIAGQIHIAKNTQLTKESQRASQFHATIGVLVGNALRKDSNDPDLRRRLLLGWGFETLLDICPASREDDQKLALLALAGPSINFRMPSFLSAVSRLLERSPVDTKLQSLDFTNIRHYLVQNLLSSSPGLKSESLKLLSSIVPSQLDDKVSETADLMLEILAAPYTPTEVRNLTMLLRKLPQRHDGLVADTDLHDMVPFFCLGLLPQFHDRTRKEICTILAQLVEYSAVEDTVLNITVQWLQTPSSPNQPNRVEPETDRDRPSPFECTNLSSSQEICNEVVNRYSDTTLSFRALIEDAHTVESSRTTSDRRALALQVLSSIPAIVERRSRLIVPIFLSARMNRAQLSLSANSDTSTSSHTPTADVDDHEWSFPDRKTFLLMFSKFNNPRVLYRSQDVSEKLLDLLSNGNTDIRKLALQAMLKWKDPQVKPYEEILMSIVEEKKTSSDLAQLLTTDGEFGIKRSDRTAILPILLRLVFGLIVGRSGTAGSQEARRKAILRSLFRMDSSEISLFLDIALGKLRDLRVSQFQSGAAISNQCQIPEDQQYGFLRLLLSILETHQSQFSPYGRQVVDAVVICILDSSLHQQSPTTSVKPISALSRNIRRIGLQCLVLLTNYCPDIDWATYLPPIFANTISPRLENFAMETSQGISSFLRLFATWVHSQKLVRHLHDQDSRLPGVLWECLMTESAQVDVKAFILEEIVIPWLSLAENAEATPNMAKEYLNPESSGLLTALIANIERTPPKDILNAITSILPRLAKFATSAESKQKTVLLLTNLLRGPEYKLSPDIKSKLVLSIESFLQEGHFEVGEEARVSLWELTSSLFNFFKDQPNRSVLSRTLGLLANGEKNALQVAQYCLDLNAVSSERLDEPDYEKRFAALQDINSLQTTDEYSPLWLPIVHNLLFIVRTVEDFAIRSNSLACLKQFIIRAAAGDRDSLNDLLIKVVLPAALKGSRDQSELMRADFVMIYGLLVQHLRNNEDLADMVVLLVGGDEEASFFSNILHIQQHRRLRAIRRLVSEVETGGISSAHIADFFIPLLEMFAYDSSGDESMQGTKGQSIAAMGVLLQWVDWKHFKMFFRKYKNDINNTHGQKDTVKLLGHAADALLNATNQTPPDQSNPEMKTQLARSIRQNSVLENEIKRQFIPRLTDLVHFKDETEISFRIPIAVTCIKLIKMLPSEEIAPAAGPIILDIANILRSRVQESRDIARNTLAQVVILLGSSSMQFVVKELRNALTRGYQLHVLSYTVHAILVALAPTLELGELDYCVTDLIGVAIDDIFGAVGQEKDNQDYISTMKEVKSNKSFDTVELIARSTSVLVLMKIIAPIQTILSGTLITKKVRQVDEWLRRVGVGISRNPAASERDLLVFSYQLIEAFYKQKSDVQRATPTSQEKARQRFLVQFSSGHKHTTGLTAPLLYKVARFALDLVRSTLQKHDHLLTPENIHGYLPIIGDTLIEGQEDVKISAMRLLSTIVKLPMPELEVNAPLYFIEAVKVVKNSTNTNEEGAQAALKLVATILRERKSIEVRDTDVAALLHRVAPDIEEPDRQGVTFNFIRAVMSRKIQVSEIYDLVDKLGLMMITNHARGARDSARGVYVHFILEYPQSTSRWIKQQKFLLKNLEYEHPEGRQSVMEAIHTLVQKLKGETGEEFASSLFMPVLLRVANDENQKCRESAGVLLGQLFKSANRGQIKEFLEPMHSWLHQKENNELQKISLQAWSILLTSTVSVAETDLHSLRESLSEILVAMANQDVDDWEILFQALVVLSNLVETQGSLVLGRGQSEMWSLVWQFLEHPNGWIQNSVAALIDAFFQDCRTTSDPKVPLKCQHGLVLEEEAVLRILKASVRILKRTDSSDKLRLQTSQNILYLARIIDNNKITMEVSMKKQMAGHDEIDTENIVNSEDEEPEGTTRISGIQYIFDQMARILRLEINYPKTNALLPKISAVELLAVMIPATTVEHFTSGTVQAILLPLQHLTDTNTIAPRSVDPTFATTYQQLVENAHEAMDMLQRRIGDGEYVKALTEVSKTVRRRREERRTKRRIERVAEPERAAQGKKRKADRKKERKKEMGRSFQRRRVEGGM</sequence>
<dbReference type="Gene3D" id="1.25.10.10">
    <property type="entry name" value="Leucine-rich Repeat Variant"/>
    <property type="match status" value="3"/>
</dbReference>
<feature type="region of interest" description="Disordered" evidence="1">
    <location>
        <begin position="755"/>
        <end position="775"/>
    </location>
</feature>
<feature type="region of interest" description="Disordered" evidence="1">
    <location>
        <begin position="1"/>
        <end position="26"/>
    </location>
</feature>
<evidence type="ECO:0000313" key="6">
    <source>
        <dbReference type="Proteomes" id="UP001358417"/>
    </source>
</evidence>
<feature type="domain" description="U3 small nucleolar RNA-associated protein 20 N-terminal" evidence="2">
    <location>
        <begin position="881"/>
        <end position="1468"/>
    </location>
</feature>
<feature type="compositionally biased region" description="Basic residues" evidence="1">
    <location>
        <begin position="2539"/>
        <end position="2551"/>
    </location>
</feature>
<dbReference type="Pfam" id="PF07539">
    <property type="entry name" value="UTP20_N"/>
    <property type="match status" value="1"/>
</dbReference>
<dbReference type="PANTHER" id="PTHR17695:SF11">
    <property type="entry name" value="SMALL SUBUNIT PROCESSOME COMPONENT 20 HOMOLOG"/>
    <property type="match status" value="1"/>
</dbReference>
<dbReference type="GO" id="GO:0030686">
    <property type="term" value="C:90S preribosome"/>
    <property type="evidence" value="ECO:0007669"/>
    <property type="project" value="TreeGrafter"/>
</dbReference>
<dbReference type="InterPro" id="IPR016024">
    <property type="entry name" value="ARM-type_fold"/>
</dbReference>
<dbReference type="Proteomes" id="UP001358417">
    <property type="component" value="Unassembled WGS sequence"/>
</dbReference>
<dbReference type="Pfam" id="PF20416">
    <property type="entry name" value="UTP20"/>
    <property type="match status" value="1"/>
</dbReference>
<proteinExistence type="predicted"/>
<feature type="region of interest" description="Disordered" evidence="1">
    <location>
        <begin position="2539"/>
        <end position="2591"/>
    </location>
</feature>
<dbReference type="Pfam" id="PF23099">
    <property type="entry name" value="UTP20_C"/>
    <property type="match status" value="1"/>
</dbReference>
<dbReference type="InterPro" id="IPR011430">
    <property type="entry name" value="UTP20_N"/>
</dbReference>
<dbReference type="SUPFAM" id="SSF48371">
    <property type="entry name" value="ARM repeat"/>
    <property type="match status" value="3"/>
</dbReference>